<evidence type="ECO:0000313" key="1">
    <source>
        <dbReference type="EMBL" id="PKY47347.1"/>
    </source>
</evidence>
<dbReference type="VEuPathDB" id="FungiDB:FUN_016382"/>
<organism evidence="1 2">
    <name type="scientific">Rhizophagus irregularis</name>
    <dbReference type="NCBI Taxonomy" id="588596"/>
    <lineage>
        <taxon>Eukaryota</taxon>
        <taxon>Fungi</taxon>
        <taxon>Fungi incertae sedis</taxon>
        <taxon>Mucoromycota</taxon>
        <taxon>Glomeromycotina</taxon>
        <taxon>Glomeromycetes</taxon>
        <taxon>Glomerales</taxon>
        <taxon>Glomeraceae</taxon>
        <taxon>Rhizophagus</taxon>
    </lineage>
</organism>
<protein>
    <submittedName>
        <fullName evidence="1">Uncharacterized protein</fullName>
    </submittedName>
</protein>
<dbReference type="Proteomes" id="UP000234323">
    <property type="component" value="Unassembled WGS sequence"/>
</dbReference>
<name>A0A2I1GL58_9GLOM</name>
<proteinExistence type="predicted"/>
<dbReference type="AlphaFoldDB" id="A0A2I1GL58"/>
<reference evidence="1 2" key="1">
    <citation type="submission" date="2015-10" db="EMBL/GenBank/DDBJ databases">
        <title>Genome analyses suggest a sexual origin of heterokaryosis in a supposedly ancient asexual fungus.</title>
        <authorList>
            <person name="Ropars J."/>
            <person name="Sedzielewska K."/>
            <person name="Noel J."/>
            <person name="Charron P."/>
            <person name="Farinelli L."/>
            <person name="Marton T."/>
            <person name="Kruger M."/>
            <person name="Pelin A."/>
            <person name="Brachmann A."/>
            <person name="Corradi N."/>
        </authorList>
    </citation>
    <scope>NUCLEOTIDE SEQUENCE [LARGE SCALE GENOMIC DNA]</scope>
    <source>
        <strain evidence="1 2">A4</strain>
    </source>
</reference>
<keyword evidence="2" id="KW-1185">Reference proteome</keyword>
<dbReference type="EMBL" id="LLXI01000538">
    <property type="protein sequence ID" value="PKY47347.1"/>
    <property type="molecule type" value="Genomic_DNA"/>
</dbReference>
<comment type="caution">
    <text evidence="1">The sequence shown here is derived from an EMBL/GenBank/DDBJ whole genome shotgun (WGS) entry which is preliminary data.</text>
</comment>
<evidence type="ECO:0000313" key="2">
    <source>
        <dbReference type="Proteomes" id="UP000234323"/>
    </source>
</evidence>
<dbReference type="VEuPathDB" id="FungiDB:RhiirA1_475870"/>
<sequence>MKKDLNDNINNLIIYFEDQKNDKENVDIDEINEFKTIKIRLDHDIENLIKYFENQNNEDFKTIDIDIKKEIENFKTIDIDINKEIEDFKTMNNSLNYDIEKLLYFEDQK</sequence>
<accession>A0A2I1GL58</accession>
<gene>
    <name evidence="1" type="ORF">RhiirA4_462502</name>
</gene>